<evidence type="ECO:0000256" key="6">
    <source>
        <dbReference type="PIRSR" id="PIRSR000429-1"/>
    </source>
</evidence>
<proteinExistence type="inferred from homology"/>
<feature type="domain" description="Thiolase N-terminal" evidence="8">
    <location>
        <begin position="200"/>
        <end position="241"/>
    </location>
</feature>
<dbReference type="InterPro" id="IPR020617">
    <property type="entry name" value="Thiolase_C"/>
</dbReference>
<dbReference type="CDD" id="cd00751">
    <property type="entry name" value="thiolase"/>
    <property type="match status" value="1"/>
</dbReference>
<dbReference type="SUPFAM" id="SSF53901">
    <property type="entry name" value="Thiolase-like"/>
    <property type="match status" value="1"/>
</dbReference>
<sequence>MLRATTYCAPRLQRFFSSPRSKAVEKLLQKNLDDVVITLALRTPLTRGNKGGLKDTSADSLLYGMLKAVQERSGVDPAMVEDITTGVCHSPSPTYEARAAALAAGFPQHVPVQSINRLCSSGLMAVRSISDSISRGDIQVGLAVGYESMSTNPRPTPVFKHPDINANNLSRDCAQPMGWTSENVATDFNISREAMDEYAGTTEEGLAKLKSAFPNWGDGRSTAGNSSPITDGAAAVMLMTRQKAEELGLEILARHVNTVVTGVPPRHMGVGPAFAIPKVLSKTGLSMEDVDLFEINEAFASMMVYTIDKLQVPLDKLNVNGGAIALGHPLGCTGARQIATGLSELKKRDGNVLVTSMCIGSGMGAAAVFVRESTGTTASKL</sequence>
<dbReference type="OrthoDB" id="5404651at2759"/>
<evidence type="ECO:0000313" key="11">
    <source>
        <dbReference type="Proteomes" id="UP000886523"/>
    </source>
</evidence>
<comment type="similarity">
    <text evidence="2 7">Belongs to the thiolase-like superfamily. Thiolase family.</text>
</comment>
<dbReference type="GO" id="GO:0003988">
    <property type="term" value="F:acetyl-CoA C-acyltransferase activity"/>
    <property type="evidence" value="ECO:0007669"/>
    <property type="project" value="UniProtKB-EC"/>
</dbReference>
<dbReference type="Pfam" id="PF00108">
    <property type="entry name" value="Thiolase_N"/>
    <property type="match status" value="2"/>
</dbReference>
<gene>
    <name evidence="10" type="ORF">BS47DRAFT_1374132</name>
</gene>
<feature type="domain" description="Thiolase C-terminal" evidence="9">
    <location>
        <begin position="250"/>
        <end position="370"/>
    </location>
</feature>
<dbReference type="PIRSF" id="PIRSF000429">
    <property type="entry name" value="Ac-CoA_Ac_transf"/>
    <property type="match status" value="1"/>
</dbReference>
<evidence type="ECO:0000256" key="7">
    <source>
        <dbReference type="RuleBase" id="RU003557"/>
    </source>
</evidence>
<dbReference type="PROSITE" id="PS00098">
    <property type="entry name" value="THIOLASE_1"/>
    <property type="match status" value="1"/>
</dbReference>
<dbReference type="InterPro" id="IPR002155">
    <property type="entry name" value="Thiolase"/>
</dbReference>
<dbReference type="GO" id="GO:0010124">
    <property type="term" value="P:phenylacetate catabolic process"/>
    <property type="evidence" value="ECO:0007669"/>
    <property type="project" value="TreeGrafter"/>
</dbReference>
<comment type="caution">
    <text evidence="10">The sequence shown here is derived from an EMBL/GenBank/DDBJ whole genome shotgun (WGS) entry which is preliminary data.</text>
</comment>
<dbReference type="InterPro" id="IPR020615">
    <property type="entry name" value="Thiolase_acyl_enz_int_AS"/>
</dbReference>
<evidence type="ECO:0000256" key="4">
    <source>
        <dbReference type="ARBA" id="ARBA00023315"/>
    </source>
</evidence>
<feature type="active site" description="Proton acceptor" evidence="6">
    <location>
        <position position="328"/>
    </location>
</feature>
<accession>A0A9P6AIH2</accession>
<dbReference type="Gene3D" id="3.40.47.10">
    <property type="match status" value="3"/>
</dbReference>
<dbReference type="Pfam" id="PF02803">
    <property type="entry name" value="Thiolase_C"/>
    <property type="match status" value="1"/>
</dbReference>
<reference evidence="10" key="1">
    <citation type="journal article" date="2020" name="Nat. Commun.">
        <title>Large-scale genome sequencing of mycorrhizal fungi provides insights into the early evolution of symbiotic traits.</title>
        <authorList>
            <person name="Miyauchi S."/>
            <person name="Kiss E."/>
            <person name="Kuo A."/>
            <person name="Drula E."/>
            <person name="Kohler A."/>
            <person name="Sanchez-Garcia M."/>
            <person name="Morin E."/>
            <person name="Andreopoulos B."/>
            <person name="Barry K.W."/>
            <person name="Bonito G."/>
            <person name="Buee M."/>
            <person name="Carver A."/>
            <person name="Chen C."/>
            <person name="Cichocki N."/>
            <person name="Clum A."/>
            <person name="Culley D."/>
            <person name="Crous P.W."/>
            <person name="Fauchery L."/>
            <person name="Girlanda M."/>
            <person name="Hayes R.D."/>
            <person name="Keri Z."/>
            <person name="LaButti K."/>
            <person name="Lipzen A."/>
            <person name="Lombard V."/>
            <person name="Magnuson J."/>
            <person name="Maillard F."/>
            <person name="Murat C."/>
            <person name="Nolan M."/>
            <person name="Ohm R.A."/>
            <person name="Pangilinan J."/>
            <person name="Pereira M.F."/>
            <person name="Perotto S."/>
            <person name="Peter M."/>
            <person name="Pfister S."/>
            <person name="Riley R."/>
            <person name="Sitrit Y."/>
            <person name="Stielow J.B."/>
            <person name="Szollosi G."/>
            <person name="Zifcakova L."/>
            <person name="Stursova M."/>
            <person name="Spatafora J.W."/>
            <person name="Tedersoo L."/>
            <person name="Vaario L.M."/>
            <person name="Yamada A."/>
            <person name="Yan M."/>
            <person name="Wang P."/>
            <person name="Xu J."/>
            <person name="Bruns T."/>
            <person name="Baldrian P."/>
            <person name="Vilgalys R."/>
            <person name="Dunand C."/>
            <person name="Henrissat B."/>
            <person name="Grigoriev I.V."/>
            <person name="Hibbett D."/>
            <person name="Nagy L.G."/>
            <person name="Martin F.M."/>
        </authorList>
    </citation>
    <scope>NUCLEOTIDE SEQUENCE</scope>
    <source>
        <strain evidence="10">UP504</strain>
    </source>
</reference>
<keyword evidence="3 7" id="KW-0808">Transferase</keyword>
<evidence type="ECO:0000256" key="3">
    <source>
        <dbReference type="ARBA" id="ARBA00022679"/>
    </source>
</evidence>
<dbReference type="Proteomes" id="UP000886523">
    <property type="component" value="Unassembled WGS sequence"/>
</dbReference>
<dbReference type="InterPro" id="IPR020613">
    <property type="entry name" value="Thiolase_CS"/>
</dbReference>
<organism evidence="10 11">
    <name type="scientific">Hydnum rufescens UP504</name>
    <dbReference type="NCBI Taxonomy" id="1448309"/>
    <lineage>
        <taxon>Eukaryota</taxon>
        <taxon>Fungi</taxon>
        <taxon>Dikarya</taxon>
        <taxon>Basidiomycota</taxon>
        <taxon>Agaricomycotina</taxon>
        <taxon>Agaricomycetes</taxon>
        <taxon>Cantharellales</taxon>
        <taxon>Hydnaceae</taxon>
        <taxon>Hydnum</taxon>
    </lineage>
</organism>
<feature type="domain" description="Thiolase N-terminal" evidence="8">
    <location>
        <begin position="35"/>
        <end position="199"/>
    </location>
</feature>
<dbReference type="PANTHER" id="PTHR43853:SF10">
    <property type="entry name" value="ACETYL-COA C-ACETYLTRANSFERASE"/>
    <property type="match status" value="1"/>
</dbReference>
<feature type="active site" description="Acyl-thioester intermediate" evidence="6">
    <location>
        <position position="119"/>
    </location>
</feature>
<keyword evidence="4 7" id="KW-0012">Acyltransferase</keyword>
<keyword evidence="11" id="KW-1185">Reference proteome</keyword>
<name>A0A9P6AIH2_9AGAM</name>
<dbReference type="GO" id="GO:0005777">
    <property type="term" value="C:peroxisome"/>
    <property type="evidence" value="ECO:0007669"/>
    <property type="project" value="TreeGrafter"/>
</dbReference>
<dbReference type="PROSITE" id="PS00737">
    <property type="entry name" value="THIOLASE_2"/>
    <property type="match status" value="1"/>
</dbReference>
<evidence type="ECO:0000259" key="8">
    <source>
        <dbReference type="Pfam" id="PF00108"/>
    </source>
</evidence>
<feature type="active site" description="Proton acceptor" evidence="6">
    <location>
        <position position="358"/>
    </location>
</feature>
<dbReference type="AlphaFoldDB" id="A0A9P6AIH2"/>
<dbReference type="PANTHER" id="PTHR43853">
    <property type="entry name" value="3-KETOACYL-COA THIOLASE, PEROXISOMAL"/>
    <property type="match status" value="1"/>
</dbReference>
<comment type="catalytic activity">
    <reaction evidence="5">
        <text>an acyl-CoA + acetyl-CoA = a 3-oxoacyl-CoA + CoA</text>
        <dbReference type="Rhea" id="RHEA:21564"/>
        <dbReference type="ChEBI" id="CHEBI:57287"/>
        <dbReference type="ChEBI" id="CHEBI:57288"/>
        <dbReference type="ChEBI" id="CHEBI:58342"/>
        <dbReference type="ChEBI" id="CHEBI:90726"/>
        <dbReference type="EC" id="2.3.1.16"/>
    </reaction>
</comment>
<evidence type="ECO:0000256" key="1">
    <source>
        <dbReference type="ARBA" id="ARBA00004872"/>
    </source>
</evidence>
<dbReference type="InterPro" id="IPR050215">
    <property type="entry name" value="Thiolase-like_sf_Thiolase"/>
</dbReference>
<evidence type="ECO:0000259" key="9">
    <source>
        <dbReference type="Pfam" id="PF02803"/>
    </source>
</evidence>
<comment type="pathway">
    <text evidence="1">Lipid metabolism; fatty acid metabolism.</text>
</comment>
<evidence type="ECO:0000313" key="10">
    <source>
        <dbReference type="EMBL" id="KAF9506418.1"/>
    </source>
</evidence>
<dbReference type="GO" id="GO:0006635">
    <property type="term" value="P:fatty acid beta-oxidation"/>
    <property type="evidence" value="ECO:0007669"/>
    <property type="project" value="TreeGrafter"/>
</dbReference>
<dbReference type="InterPro" id="IPR016039">
    <property type="entry name" value="Thiolase-like"/>
</dbReference>
<evidence type="ECO:0000256" key="2">
    <source>
        <dbReference type="ARBA" id="ARBA00010982"/>
    </source>
</evidence>
<dbReference type="EMBL" id="MU129111">
    <property type="protein sequence ID" value="KAF9506418.1"/>
    <property type="molecule type" value="Genomic_DNA"/>
</dbReference>
<protein>
    <recommendedName>
        <fullName evidence="12">3-ketoacyl-CoA thiolase</fullName>
    </recommendedName>
</protein>
<evidence type="ECO:0008006" key="12">
    <source>
        <dbReference type="Google" id="ProtNLM"/>
    </source>
</evidence>
<dbReference type="InterPro" id="IPR020616">
    <property type="entry name" value="Thiolase_N"/>
</dbReference>
<evidence type="ECO:0000256" key="5">
    <source>
        <dbReference type="ARBA" id="ARBA00047605"/>
    </source>
</evidence>